<dbReference type="Proteomes" id="UP000543836">
    <property type="component" value="Unassembled WGS sequence"/>
</dbReference>
<keyword evidence="2" id="KW-1185">Reference proteome</keyword>
<evidence type="ECO:0000313" key="2">
    <source>
        <dbReference type="Proteomes" id="UP000543836"/>
    </source>
</evidence>
<dbReference type="Gene3D" id="1.10.3210.10">
    <property type="entry name" value="Hypothetical protein af1432"/>
    <property type="match status" value="1"/>
</dbReference>
<protein>
    <submittedName>
        <fullName evidence="1">(P)ppGpp synthase/HD superfamily hydrolase</fullName>
    </submittedName>
</protein>
<dbReference type="AlphaFoldDB" id="A0A7W7EJ06"/>
<sequence>MSSTTALDHAIEVASKAHAGQTDKLGNPYIQHCRRVAFAVSGQDRKIVAYLHDVVEKGPGWTINRLNQEGFSPAVLAAVDALTKRPDEDENAFVRRAIATPIARPVKKADLEDNLWQQRQIGGETDKYQRGLDILREEDG</sequence>
<keyword evidence="1" id="KW-0378">Hydrolase</keyword>
<gene>
    <name evidence="1" type="ORF">GGE60_000938</name>
</gene>
<dbReference type="SUPFAM" id="SSF109604">
    <property type="entry name" value="HD-domain/PDEase-like"/>
    <property type="match status" value="1"/>
</dbReference>
<evidence type="ECO:0000313" key="1">
    <source>
        <dbReference type="EMBL" id="MBB4566837.1"/>
    </source>
</evidence>
<organism evidence="1 2">
    <name type="scientific">Rhizobium leucaenae</name>
    <dbReference type="NCBI Taxonomy" id="29450"/>
    <lineage>
        <taxon>Bacteria</taxon>
        <taxon>Pseudomonadati</taxon>
        <taxon>Pseudomonadota</taxon>
        <taxon>Alphaproteobacteria</taxon>
        <taxon>Hyphomicrobiales</taxon>
        <taxon>Rhizobiaceae</taxon>
        <taxon>Rhizobium/Agrobacterium group</taxon>
        <taxon>Rhizobium</taxon>
    </lineage>
</organism>
<dbReference type="RefSeq" id="WP_065091416.1">
    <property type="nucleotide sequence ID" value="NZ_JACIIG010000002.1"/>
</dbReference>
<reference evidence="1 2" key="1">
    <citation type="submission" date="2020-08" db="EMBL/GenBank/DDBJ databases">
        <title>Genomic Encyclopedia of Type Strains, Phase IV (KMG-V): Genome sequencing to study the core and pangenomes of soil and plant-associated prokaryotes.</title>
        <authorList>
            <person name="Whitman W."/>
        </authorList>
    </citation>
    <scope>NUCLEOTIDE SEQUENCE [LARGE SCALE GENOMIC DNA]</scope>
    <source>
        <strain evidence="1 2">SEMIA 492</strain>
    </source>
</reference>
<name>A0A7W7EJ06_9HYPH</name>
<dbReference type="OrthoDB" id="9802385at2"/>
<proteinExistence type="predicted"/>
<dbReference type="GO" id="GO:0016787">
    <property type="term" value="F:hydrolase activity"/>
    <property type="evidence" value="ECO:0007669"/>
    <property type="project" value="UniProtKB-KW"/>
</dbReference>
<accession>A0A7W7EJ06</accession>
<comment type="caution">
    <text evidence="1">The sequence shown here is derived from an EMBL/GenBank/DDBJ whole genome shotgun (WGS) entry which is preliminary data.</text>
</comment>
<dbReference type="EMBL" id="JACIIG010000002">
    <property type="protein sequence ID" value="MBB4566837.1"/>
    <property type="molecule type" value="Genomic_DNA"/>
</dbReference>